<dbReference type="Proteomes" id="UP000199527">
    <property type="component" value="Unassembled WGS sequence"/>
</dbReference>
<dbReference type="InterPro" id="IPR036097">
    <property type="entry name" value="HisK_dim/P_sf"/>
</dbReference>
<dbReference type="PROSITE" id="PS50109">
    <property type="entry name" value="HIS_KIN"/>
    <property type="match status" value="1"/>
</dbReference>
<keyword evidence="24" id="KW-1185">Reference proteome</keyword>
<keyword evidence="17" id="KW-0175">Coiled coil</keyword>
<feature type="transmembrane region" description="Helical" evidence="18">
    <location>
        <begin position="329"/>
        <end position="351"/>
    </location>
</feature>
<evidence type="ECO:0000259" key="22">
    <source>
        <dbReference type="PROSITE" id="PS50894"/>
    </source>
</evidence>
<evidence type="ECO:0000256" key="9">
    <source>
        <dbReference type="ARBA" id="ARBA00022741"/>
    </source>
</evidence>
<evidence type="ECO:0000256" key="11">
    <source>
        <dbReference type="ARBA" id="ARBA00022840"/>
    </source>
</evidence>
<feature type="domain" description="HAMP" evidence="21">
    <location>
        <begin position="352"/>
        <end position="404"/>
    </location>
</feature>
<dbReference type="InterPro" id="IPR003660">
    <property type="entry name" value="HAMP_dom"/>
</dbReference>
<protein>
    <recommendedName>
        <fullName evidence="3">histidine kinase</fullName>
        <ecNumber evidence="3">2.7.13.3</ecNumber>
    </recommendedName>
</protein>
<dbReference type="Gene3D" id="3.40.50.2300">
    <property type="match status" value="1"/>
</dbReference>
<keyword evidence="4" id="KW-1003">Cell membrane</keyword>
<evidence type="ECO:0000256" key="12">
    <source>
        <dbReference type="ARBA" id="ARBA00022989"/>
    </source>
</evidence>
<dbReference type="InterPro" id="IPR037952">
    <property type="entry name" value="Sensor_TorS"/>
</dbReference>
<feature type="domain" description="Histidine kinase" evidence="19">
    <location>
        <begin position="461"/>
        <end position="680"/>
    </location>
</feature>
<evidence type="ECO:0000256" key="4">
    <source>
        <dbReference type="ARBA" id="ARBA00022475"/>
    </source>
</evidence>
<dbReference type="NCBIfam" id="TIGR02956">
    <property type="entry name" value="TMAO_torS"/>
    <property type="match status" value="1"/>
</dbReference>
<evidence type="ECO:0000313" key="23">
    <source>
        <dbReference type="EMBL" id="SDJ25574.1"/>
    </source>
</evidence>
<dbReference type="Pfam" id="PF00072">
    <property type="entry name" value="Response_reg"/>
    <property type="match status" value="1"/>
</dbReference>
<dbReference type="CDD" id="cd16922">
    <property type="entry name" value="HATPase_EvgS-ArcB-TorS-like"/>
    <property type="match status" value="1"/>
</dbReference>
<keyword evidence="5" id="KW-0997">Cell inner membrane</keyword>
<sequence length="938" mass="104512">MPKTSLASKLLVAFLFVASLSAFSAFVGWMSLSQLKDRHDGLAQRAVPILNLSRSIAEQGGRIVLSGQFLSQVQSAKELGRVNQALDRDLEALASQLAQLEQLKGGPENRSAFLGGDEIRRILDQLVEVVGERIELNRRFQREFARVNQLALDVANLVDSQLANAQTAIVARSLALYQPRGELAREVDDLVEVDLLQLRRMNELKYNLVRLRQQLVLLPQTADPIALDAIERRFKELLSYLPLMVGEVQDPERRQEMTGLLNQVAGGRELYSMRRQQLLFEDRTVLLNADIENEFDQLNTRMDQLLNRANLAINSASSQADDAYRLSRVMLVVIGLMALFIGLLVVWKVVLKDVVYRINYYTDALLRLSQGELDIQVSRQGQDELSRLAGAIETFKDTARAKGKAEEELRQQHRVLEQTVSERTVELSLVNQKLSDQLKVAARARRQAEEASRAKTTFLATISHEIRTPMNGILGTAELLDQHNLTAEQQQQLAVIRRSGESLLEVINDVLDYSKIEAGHLELCIKPMALDELVREVAATLSMNAEEKGIELRVQLDSALAEGYLCDRSKLRQILVNLISNAIKFTEQGQVTVTVETLGRDQDNDRLRIMVADTGIGIEADRQGIIFQPFRQASHQHTPGGTGLGLSISKRIAELMRGRLTVDSEPGRGSTFTFELTLPRCALPVADSQVPVPVAPLTLLVVEDNPTNQLVIAGYLQKLNLVYRMADSGKQAMQLCQQGPFDVALVDINLPDTDGSELQQHLREVHQRRFDRVLPCIAMSAHVFSEQVDRFLGAGFDAFLPKPLRLAALSQLLAGYGAEVDSSEAEPTSVAPESDHCLDSHQLQQDLGVLGIEVISTMIQRFEEDTQALLQQLGQGADWQSGLHRLKGGAGSLGLMALARWCGRYEQAPEQRSRLMPQLRQQVETGLQSLKVWLQQQS</sequence>
<dbReference type="RefSeq" id="WP_176819259.1">
    <property type="nucleotide sequence ID" value="NZ_FNEM01000006.1"/>
</dbReference>
<evidence type="ECO:0000256" key="5">
    <source>
        <dbReference type="ARBA" id="ARBA00022519"/>
    </source>
</evidence>
<dbReference type="Gene3D" id="1.10.287.130">
    <property type="match status" value="1"/>
</dbReference>
<evidence type="ECO:0000256" key="16">
    <source>
        <dbReference type="PROSITE-ProRule" id="PRU00169"/>
    </source>
</evidence>
<evidence type="ECO:0000256" key="10">
    <source>
        <dbReference type="ARBA" id="ARBA00022777"/>
    </source>
</evidence>
<dbReference type="PROSITE" id="PS50110">
    <property type="entry name" value="RESPONSE_REGULATORY"/>
    <property type="match status" value="1"/>
</dbReference>
<dbReference type="Pfam" id="PF21689">
    <property type="entry name" value="TorS_sensor_domain"/>
    <property type="match status" value="1"/>
</dbReference>
<dbReference type="InterPro" id="IPR001789">
    <property type="entry name" value="Sig_transdc_resp-reg_receiver"/>
</dbReference>
<dbReference type="CDD" id="cd16172">
    <property type="entry name" value="TorS_sensor_domain"/>
    <property type="match status" value="1"/>
</dbReference>
<dbReference type="EMBL" id="FNEM01000006">
    <property type="protein sequence ID" value="SDJ25574.1"/>
    <property type="molecule type" value="Genomic_DNA"/>
</dbReference>
<keyword evidence="6 16" id="KW-0597">Phosphoprotein</keyword>
<evidence type="ECO:0000256" key="13">
    <source>
        <dbReference type="ARBA" id="ARBA00023012"/>
    </source>
</evidence>
<dbReference type="InterPro" id="IPR038188">
    <property type="entry name" value="TorS_sensor_sf"/>
</dbReference>
<dbReference type="CDD" id="cd17546">
    <property type="entry name" value="REC_hyHK_CKI1_RcsC-like"/>
    <property type="match status" value="1"/>
</dbReference>
<dbReference type="InterPro" id="IPR008207">
    <property type="entry name" value="Sig_transdc_His_kin_Hpt_dom"/>
</dbReference>
<dbReference type="SMART" id="SM00387">
    <property type="entry name" value="HATPase_c"/>
    <property type="match status" value="1"/>
</dbReference>
<organism evidence="23 24">
    <name type="scientific">Ferrimonas sediminum</name>
    <dbReference type="NCBI Taxonomy" id="718193"/>
    <lineage>
        <taxon>Bacteria</taxon>
        <taxon>Pseudomonadati</taxon>
        <taxon>Pseudomonadota</taxon>
        <taxon>Gammaproteobacteria</taxon>
        <taxon>Alteromonadales</taxon>
        <taxon>Ferrimonadaceae</taxon>
        <taxon>Ferrimonas</taxon>
    </lineage>
</organism>
<dbReference type="PROSITE" id="PS50885">
    <property type="entry name" value="HAMP"/>
    <property type="match status" value="1"/>
</dbReference>
<dbReference type="SUPFAM" id="SSF52172">
    <property type="entry name" value="CheY-like"/>
    <property type="match status" value="1"/>
</dbReference>
<dbReference type="InterPro" id="IPR036641">
    <property type="entry name" value="HPT_dom_sf"/>
</dbReference>
<keyword evidence="7" id="KW-0808">Transferase</keyword>
<feature type="modified residue" description="Phosphohistidine" evidence="15">
    <location>
        <position position="884"/>
    </location>
</feature>
<dbReference type="Pfam" id="PF01627">
    <property type="entry name" value="Hpt"/>
    <property type="match status" value="1"/>
</dbReference>
<evidence type="ECO:0000259" key="19">
    <source>
        <dbReference type="PROSITE" id="PS50109"/>
    </source>
</evidence>
<evidence type="ECO:0000259" key="20">
    <source>
        <dbReference type="PROSITE" id="PS50110"/>
    </source>
</evidence>
<dbReference type="InterPro" id="IPR003661">
    <property type="entry name" value="HisK_dim/P_dom"/>
</dbReference>
<evidence type="ECO:0000256" key="14">
    <source>
        <dbReference type="ARBA" id="ARBA00023136"/>
    </source>
</evidence>
<dbReference type="Pfam" id="PF00512">
    <property type="entry name" value="HisKA"/>
    <property type="match status" value="1"/>
</dbReference>
<evidence type="ECO:0000256" key="1">
    <source>
        <dbReference type="ARBA" id="ARBA00000085"/>
    </source>
</evidence>
<dbReference type="InterPro" id="IPR011006">
    <property type="entry name" value="CheY-like_superfamily"/>
</dbReference>
<comment type="subcellular location">
    <subcellularLocation>
        <location evidence="2">Cell inner membrane</location>
        <topology evidence="2">Multi-pass membrane protein</topology>
    </subcellularLocation>
</comment>
<keyword evidence="13" id="KW-0902">Two-component regulatory system</keyword>
<proteinExistence type="predicted"/>
<evidence type="ECO:0000313" key="24">
    <source>
        <dbReference type="Proteomes" id="UP000199527"/>
    </source>
</evidence>
<name>A0A1G8S8L0_9GAMM</name>
<dbReference type="InterPro" id="IPR003594">
    <property type="entry name" value="HATPase_dom"/>
</dbReference>
<dbReference type="GO" id="GO:0005886">
    <property type="term" value="C:plasma membrane"/>
    <property type="evidence" value="ECO:0007669"/>
    <property type="project" value="UniProtKB-SubCell"/>
</dbReference>
<dbReference type="SUPFAM" id="SSF47384">
    <property type="entry name" value="Homodimeric domain of signal transducing histidine kinase"/>
    <property type="match status" value="1"/>
</dbReference>
<keyword evidence="12 18" id="KW-1133">Transmembrane helix</keyword>
<evidence type="ECO:0000256" key="2">
    <source>
        <dbReference type="ARBA" id="ARBA00004429"/>
    </source>
</evidence>
<gene>
    <name evidence="23" type="ORF">SAMN04488540_106103</name>
</gene>
<evidence type="ECO:0000256" key="15">
    <source>
        <dbReference type="PROSITE-ProRule" id="PRU00110"/>
    </source>
</evidence>
<evidence type="ECO:0000256" key="8">
    <source>
        <dbReference type="ARBA" id="ARBA00022692"/>
    </source>
</evidence>
<feature type="modified residue" description="4-aspartylphosphate" evidence="16">
    <location>
        <position position="747"/>
    </location>
</feature>
<dbReference type="PIRSF" id="PIRSF036437">
    <property type="entry name" value="HK_TorS"/>
    <property type="match status" value="1"/>
</dbReference>
<dbReference type="InterPro" id="IPR005467">
    <property type="entry name" value="His_kinase_dom"/>
</dbReference>
<evidence type="ECO:0000256" key="3">
    <source>
        <dbReference type="ARBA" id="ARBA00012438"/>
    </source>
</evidence>
<dbReference type="InterPro" id="IPR004358">
    <property type="entry name" value="Sig_transdc_His_kin-like_C"/>
</dbReference>
<evidence type="ECO:0000256" key="17">
    <source>
        <dbReference type="SAM" id="Coils"/>
    </source>
</evidence>
<dbReference type="Pfam" id="PF02518">
    <property type="entry name" value="HATPase_c"/>
    <property type="match status" value="1"/>
</dbReference>
<dbReference type="Gene3D" id="1.20.58.920">
    <property type="match status" value="1"/>
</dbReference>
<dbReference type="SUPFAM" id="SSF55874">
    <property type="entry name" value="ATPase domain of HSP90 chaperone/DNA topoisomerase II/histidine kinase"/>
    <property type="match status" value="1"/>
</dbReference>
<accession>A0A1G8S8L0</accession>
<dbReference type="PANTHER" id="PTHR43047">
    <property type="entry name" value="TWO-COMPONENT HISTIDINE PROTEIN KINASE"/>
    <property type="match status" value="1"/>
</dbReference>
<dbReference type="PROSITE" id="PS50894">
    <property type="entry name" value="HPT"/>
    <property type="match status" value="1"/>
</dbReference>
<keyword evidence="14 18" id="KW-0472">Membrane</keyword>
<dbReference type="CDD" id="cd00082">
    <property type="entry name" value="HisKA"/>
    <property type="match status" value="1"/>
</dbReference>
<dbReference type="PRINTS" id="PR00344">
    <property type="entry name" value="BCTRLSENSOR"/>
</dbReference>
<keyword evidence="8 18" id="KW-0812">Transmembrane</keyword>
<dbReference type="SMART" id="SM00448">
    <property type="entry name" value="REC"/>
    <property type="match status" value="1"/>
</dbReference>
<feature type="domain" description="HPt" evidence="22">
    <location>
        <begin position="840"/>
        <end position="938"/>
    </location>
</feature>
<dbReference type="Gene3D" id="3.30.565.10">
    <property type="entry name" value="Histidine kinase-like ATPase, C-terminal domain"/>
    <property type="match status" value="1"/>
</dbReference>
<keyword evidence="9" id="KW-0547">Nucleotide-binding</keyword>
<feature type="domain" description="Response regulatory" evidence="20">
    <location>
        <begin position="698"/>
        <end position="817"/>
    </location>
</feature>
<dbReference type="GO" id="GO:0000155">
    <property type="term" value="F:phosphorelay sensor kinase activity"/>
    <property type="evidence" value="ECO:0007669"/>
    <property type="project" value="InterPro"/>
</dbReference>
<dbReference type="GO" id="GO:0005524">
    <property type="term" value="F:ATP binding"/>
    <property type="evidence" value="ECO:0007669"/>
    <property type="project" value="UniProtKB-KW"/>
</dbReference>
<dbReference type="CDD" id="cd00088">
    <property type="entry name" value="HPT"/>
    <property type="match status" value="1"/>
</dbReference>
<reference evidence="24" key="1">
    <citation type="submission" date="2016-10" db="EMBL/GenBank/DDBJ databases">
        <authorList>
            <person name="Varghese N."/>
            <person name="Submissions S."/>
        </authorList>
    </citation>
    <scope>NUCLEOTIDE SEQUENCE [LARGE SCALE GENOMIC DNA]</scope>
    <source>
        <strain evidence="24">DSM 23317</strain>
    </source>
</reference>
<dbReference type="SUPFAM" id="SSF47226">
    <property type="entry name" value="Histidine-containing phosphotransfer domain, HPT domain"/>
    <property type="match status" value="1"/>
</dbReference>
<keyword evidence="10 23" id="KW-0418">Kinase</keyword>
<dbReference type="EC" id="2.7.13.3" evidence="3"/>
<evidence type="ECO:0000259" key="21">
    <source>
        <dbReference type="PROSITE" id="PS50885"/>
    </source>
</evidence>
<dbReference type="SMART" id="SM00388">
    <property type="entry name" value="HisKA"/>
    <property type="match status" value="1"/>
</dbReference>
<evidence type="ECO:0000256" key="18">
    <source>
        <dbReference type="SAM" id="Phobius"/>
    </source>
</evidence>
<dbReference type="FunFam" id="3.30.565.10:FF:000010">
    <property type="entry name" value="Sensor histidine kinase RcsC"/>
    <property type="match status" value="1"/>
</dbReference>
<feature type="coiled-coil region" evidence="17">
    <location>
        <begin position="76"/>
        <end position="103"/>
    </location>
</feature>
<dbReference type="Gene3D" id="1.20.120.160">
    <property type="entry name" value="HPT domain"/>
    <property type="match status" value="1"/>
</dbReference>
<dbReference type="InterPro" id="IPR036890">
    <property type="entry name" value="HATPase_C_sf"/>
</dbReference>
<dbReference type="Gene3D" id="6.10.340.10">
    <property type="match status" value="1"/>
</dbReference>
<dbReference type="InterPro" id="IPR014302">
    <property type="entry name" value="Sig_transdc_His_kinase_TorS"/>
</dbReference>
<evidence type="ECO:0000256" key="7">
    <source>
        <dbReference type="ARBA" id="ARBA00022679"/>
    </source>
</evidence>
<comment type="catalytic activity">
    <reaction evidence="1">
        <text>ATP + protein L-histidine = ADP + protein N-phospho-L-histidine.</text>
        <dbReference type="EC" id="2.7.13.3"/>
    </reaction>
</comment>
<keyword evidence="11" id="KW-0067">ATP-binding</keyword>
<dbReference type="PANTHER" id="PTHR43047:SF78">
    <property type="entry name" value="SENSORY_REGULATORY PROTEIN RPFC"/>
    <property type="match status" value="1"/>
</dbReference>
<evidence type="ECO:0000256" key="6">
    <source>
        <dbReference type="ARBA" id="ARBA00022553"/>
    </source>
</evidence>
<dbReference type="FunFam" id="1.10.287.130:FF:000004">
    <property type="entry name" value="Ethylene receptor 1"/>
    <property type="match status" value="1"/>
</dbReference>
<dbReference type="AlphaFoldDB" id="A0A1G8S8L0"/>